<feature type="region of interest" description="Disordered" evidence="1">
    <location>
        <begin position="73"/>
        <end position="128"/>
    </location>
</feature>
<comment type="caution">
    <text evidence="2">The sequence shown here is derived from an EMBL/GenBank/DDBJ whole genome shotgun (WGS) entry which is preliminary data.</text>
</comment>
<feature type="region of interest" description="Disordered" evidence="1">
    <location>
        <begin position="157"/>
        <end position="219"/>
    </location>
</feature>
<evidence type="ECO:0000313" key="2">
    <source>
        <dbReference type="EMBL" id="CAB9509805.1"/>
    </source>
</evidence>
<accession>A0A9N8DWW2</accession>
<gene>
    <name evidence="2" type="ORF">SEMRO_406_G136340.1</name>
</gene>
<feature type="region of interest" description="Disordered" evidence="1">
    <location>
        <begin position="1"/>
        <end position="47"/>
    </location>
</feature>
<dbReference type="Proteomes" id="UP001153069">
    <property type="component" value="Unassembled WGS sequence"/>
</dbReference>
<organism evidence="2 3">
    <name type="scientific">Seminavis robusta</name>
    <dbReference type="NCBI Taxonomy" id="568900"/>
    <lineage>
        <taxon>Eukaryota</taxon>
        <taxon>Sar</taxon>
        <taxon>Stramenopiles</taxon>
        <taxon>Ochrophyta</taxon>
        <taxon>Bacillariophyta</taxon>
        <taxon>Bacillariophyceae</taxon>
        <taxon>Bacillariophycidae</taxon>
        <taxon>Naviculales</taxon>
        <taxon>Naviculaceae</taxon>
        <taxon>Seminavis</taxon>
    </lineage>
</organism>
<sequence>MNPSNEIYSGDAQSRIGESTRDVDYQPDPHLQEEQGDLKKANYTAPNQNPVQLATDLSETASMEFLAKNAHEAKVTDTAPPGNTHQQGEMITPSKQVTRTRPGIDNLAQASMPDEHTEGNFRLSDNRTTNNADYAFTELASMEARLSDTQHSGLLSTFPKEQKRQTAGAPGMPAKGLQGNTGLTALGAHHIEPSADVGGARPVLRGLGKNRPATKVAKQ</sequence>
<protein>
    <submittedName>
        <fullName evidence="2">Uncharacterized protein</fullName>
    </submittedName>
</protein>
<proteinExistence type="predicted"/>
<name>A0A9N8DWW2_9STRA</name>
<feature type="compositionally biased region" description="Polar residues" evidence="1">
    <location>
        <begin position="81"/>
        <end position="99"/>
    </location>
</feature>
<dbReference type="AlphaFoldDB" id="A0A9N8DWW2"/>
<evidence type="ECO:0000313" key="3">
    <source>
        <dbReference type="Proteomes" id="UP001153069"/>
    </source>
</evidence>
<keyword evidence="3" id="KW-1185">Reference proteome</keyword>
<evidence type="ECO:0000256" key="1">
    <source>
        <dbReference type="SAM" id="MobiDB-lite"/>
    </source>
</evidence>
<feature type="compositionally biased region" description="Basic and acidic residues" evidence="1">
    <location>
        <begin position="30"/>
        <end position="40"/>
    </location>
</feature>
<dbReference type="EMBL" id="CAICTM010000405">
    <property type="protein sequence ID" value="CAB9509805.1"/>
    <property type="molecule type" value="Genomic_DNA"/>
</dbReference>
<reference evidence="2" key="1">
    <citation type="submission" date="2020-06" db="EMBL/GenBank/DDBJ databases">
        <authorList>
            <consortium name="Plant Systems Biology data submission"/>
        </authorList>
    </citation>
    <scope>NUCLEOTIDE SEQUENCE</scope>
    <source>
        <strain evidence="2">D6</strain>
    </source>
</reference>